<dbReference type="SMART" id="SM00306">
    <property type="entry name" value="HintN"/>
    <property type="match status" value="1"/>
</dbReference>
<evidence type="ECO:0000256" key="6">
    <source>
        <dbReference type="ARBA" id="ARBA00023235"/>
    </source>
</evidence>
<dbReference type="PROSITE" id="PS50818">
    <property type="entry name" value="INTEIN_C_TER"/>
    <property type="match status" value="1"/>
</dbReference>
<accession>A0ABM7QN05</accession>
<feature type="compositionally biased region" description="Acidic residues" evidence="8">
    <location>
        <begin position="1041"/>
        <end position="1055"/>
    </location>
</feature>
<dbReference type="PROSITE" id="PS52040">
    <property type="entry name" value="TOPO_IIA"/>
    <property type="match status" value="1"/>
</dbReference>
<evidence type="ECO:0000256" key="4">
    <source>
        <dbReference type="ARBA" id="ARBA00023029"/>
    </source>
</evidence>
<keyword evidence="4" id="KW-0799">Topoisomerase</keyword>
<evidence type="ECO:0000256" key="8">
    <source>
        <dbReference type="SAM" id="MobiDB-lite"/>
    </source>
</evidence>
<dbReference type="InterPro" id="IPR006691">
    <property type="entry name" value="GyrA/parC_rep"/>
</dbReference>
<dbReference type="CDD" id="cd00187">
    <property type="entry name" value="TOP4c"/>
    <property type="match status" value="1"/>
</dbReference>
<dbReference type="PANTHER" id="PTHR43493:SF5">
    <property type="entry name" value="DNA GYRASE SUBUNIT A, CHLOROPLASTIC_MITOCHONDRIAL"/>
    <property type="match status" value="1"/>
</dbReference>
<dbReference type="InterPro" id="IPR003587">
    <property type="entry name" value="Hint_dom_N"/>
</dbReference>
<dbReference type="InterPro" id="IPR006141">
    <property type="entry name" value="Intein_N"/>
</dbReference>
<dbReference type="SUPFAM" id="SSF56719">
    <property type="entry name" value="Type II DNA topoisomerase"/>
    <property type="match status" value="2"/>
</dbReference>
<dbReference type="RefSeq" id="WP_213378350.1">
    <property type="nucleotide sequence ID" value="NZ_AP024563.1"/>
</dbReference>
<dbReference type="CDD" id="cd00081">
    <property type="entry name" value="Hint"/>
    <property type="match status" value="1"/>
</dbReference>
<dbReference type="Gene3D" id="1.10.268.10">
    <property type="entry name" value="Topoisomerase, domain 3"/>
    <property type="match status" value="1"/>
</dbReference>
<dbReference type="InterPro" id="IPR030934">
    <property type="entry name" value="Intein_C"/>
</dbReference>
<dbReference type="PANTHER" id="PTHR43493">
    <property type="entry name" value="DNA GYRASE/TOPOISOMERASE SUBUNIT A"/>
    <property type="match status" value="1"/>
</dbReference>
<comment type="similarity">
    <text evidence="2">Belongs to the type II topoisomerase GyrA/ParC subunit family.</text>
</comment>
<proteinExistence type="inferred from homology"/>
<keyword evidence="11" id="KW-1185">Reference proteome</keyword>
<evidence type="ECO:0000256" key="5">
    <source>
        <dbReference type="ARBA" id="ARBA00023125"/>
    </source>
</evidence>
<feature type="region of interest" description="Disordered" evidence="8">
    <location>
        <begin position="1035"/>
        <end position="1055"/>
    </location>
</feature>
<dbReference type="Pfam" id="PF00521">
    <property type="entry name" value="DNA_topoisoIV"/>
    <property type="match status" value="2"/>
</dbReference>
<dbReference type="InterPro" id="IPR013758">
    <property type="entry name" value="Topo_IIA_A/C_ab"/>
</dbReference>
<evidence type="ECO:0000256" key="3">
    <source>
        <dbReference type="ARBA" id="ARBA00012895"/>
    </source>
</evidence>
<dbReference type="SUPFAM" id="SSF101904">
    <property type="entry name" value="GyrA/ParC C-terminal domain-like"/>
    <property type="match status" value="1"/>
</dbReference>
<organism evidence="10 11">
    <name type="scientific">Allochromatium tepidum</name>
    <dbReference type="NCBI Taxonomy" id="553982"/>
    <lineage>
        <taxon>Bacteria</taxon>
        <taxon>Pseudomonadati</taxon>
        <taxon>Pseudomonadota</taxon>
        <taxon>Gammaproteobacteria</taxon>
        <taxon>Chromatiales</taxon>
        <taxon>Chromatiaceae</taxon>
        <taxon>Allochromatium</taxon>
    </lineage>
</organism>
<dbReference type="PROSITE" id="PS50817">
    <property type="entry name" value="INTEIN_N_TER"/>
    <property type="match status" value="1"/>
</dbReference>
<dbReference type="InterPro" id="IPR050220">
    <property type="entry name" value="Type_II_DNA_Topoisomerases"/>
</dbReference>
<dbReference type="Pfam" id="PF03989">
    <property type="entry name" value="DNA_gyraseA_C"/>
    <property type="match status" value="6"/>
</dbReference>
<sequence length="1055" mass="117679">MPDFAKEVLPINLEDEMRQSYLDYAMSVIVGRALPDVRDGLKPVHRRVLFSMHEQGNVWNRAYRKSARVVGDVMGKYHPHGDAAIYDTMVRMAQPFSLRNLLIDGQGNFGCFTGDTAIKLADGTEKTFAELAQLTPNEIFYVYAVDKTGKIVIAEGRHARLTRPDAELLELTLDTGDVVRCTPDHRFMLRDGSYKEAQDLTPDDSLMPGVFEMAYDSIRIPDCDVTPDLYESNRQRNWIPRLNKAVEYFGDFDALVTAGRHYNHRVVSQRRLTERADTYDITVDHHHNFLLACGVFVHNSVDGDPPAAMRYTEVRMTRIADTLLDDLDKETVDFVPNYDNTEHEPSVLPARFPNLLVNGSSGIAVGMATNIPPHNLREVIDACLAIIDNPLVTLDELMEIVPGPDFPTAGLINGVRGIREAYRTGRGRCVMRARATTETQKRSGREAIVITEIPYQVNKARLLERIAELVKEKKIEGIAQDGLRDESDKDGMRIVIELKRDTHSEVLLNNLYQHTQLQQVFGINMVALVDGQPLTLNLKQILEYFLRHRRDVVTRRTLYELRKARDRAHVLEGYAIALANIDEVIATIKAAANPAEARERLMERHWPPGAVTGMLERAGADRTRPEELEACFGLSDAGYRLSERQAKAILDLQLHRLTGLEQDKILKEFEDILETIAALLLILSDPDRLMEVIREELIAVRDQFGDARRTEIQVDQTDLTLEDLIAPEDMVVTLSHQGYVKAQPISDYQAQKRGGKGKSATAIKEEDFIDRIFVANSHDTVLCFSSRGRVYWLKVYELPQAGRGARGRPMVNLLPLEAGERITTLLPVRDYEDGFFVFMATSAGTVKKTPLKDFSRPLSRGIIAIDLREDELLVGAAITRGEQDLMLFTSAGKAVRFSESQVRSMGRGAHGVRGVMLQEGQRVIALVAPEDGGTVLSVTENGYGKRTDVDQFPTKGRGTQGVIAIDTAERNGAQVGAILVHPGDEIMLIADDGTLIRTSVDQIPVVGRNTKGVKLINLGEGQRLVFVERIAALEGDKETGEESAEDSETSVADDA</sequence>
<dbReference type="InterPro" id="IPR013760">
    <property type="entry name" value="Topo_IIA-like_dom_sf"/>
</dbReference>
<dbReference type="Gene3D" id="3.30.1360.40">
    <property type="match status" value="1"/>
</dbReference>
<feature type="domain" description="Topo IIA-type catalytic" evidence="9">
    <location>
        <begin position="34"/>
        <end position="724"/>
    </location>
</feature>
<evidence type="ECO:0000259" key="9">
    <source>
        <dbReference type="PROSITE" id="PS52040"/>
    </source>
</evidence>
<dbReference type="Pfam" id="PF14890">
    <property type="entry name" value="Intein_splicing"/>
    <property type="match status" value="1"/>
</dbReference>
<evidence type="ECO:0000256" key="1">
    <source>
        <dbReference type="ARBA" id="ARBA00000185"/>
    </source>
</evidence>
<dbReference type="EMBL" id="AP024563">
    <property type="protein sequence ID" value="BCU07220.1"/>
    <property type="molecule type" value="Genomic_DNA"/>
</dbReference>
<dbReference type="NCBIfam" id="NF004043">
    <property type="entry name" value="PRK05560.1"/>
    <property type="match status" value="1"/>
</dbReference>
<dbReference type="NCBIfam" id="TIGR01445">
    <property type="entry name" value="intein_Nterm"/>
    <property type="match status" value="1"/>
</dbReference>
<dbReference type="InterPro" id="IPR036844">
    <property type="entry name" value="Hint_dom_sf"/>
</dbReference>
<dbReference type="NCBIfam" id="TIGR01443">
    <property type="entry name" value="intein_Cterm"/>
    <property type="match status" value="1"/>
</dbReference>
<comment type="catalytic activity">
    <reaction evidence="1">
        <text>ATP-dependent breakage, passage and rejoining of double-stranded DNA.</text>
        <dbReference type="EC" id="5.6.2.2"/>
    </reaction>
</comment>
<dbReference type="Gene3D" id="2.120.10.90">
    <property type="entry name" value="DNA gyrase/topoisomerase IV, subunit A, C-terminal"/>
    <property type="match status" value="1"/>
</dbReference>
<name>A0ABM7QN05_9GAMM</name>
<comment type="caution">
    <text evidence="7">Lacks conserved residue(s) required for the propagation of feature annotation.</text>
</comment>
<dbReference type="EC" id="5.6.2.2" evidence="3"/>
<protein>
    <recommendedName>
        <fullName evidence="3">DNA topoisomerase (ATP-hydrolyzing)</fullName>
        <ecNumber evidence="3">5.6.2.2</ecNumber>
    </recommendedName>
</protein>
<keyword evidence="6" id="KW-0413">Isomerase</keyword>
<evidence type="ECO:0000256" key="7">
    <source>
        <dbReference type="PROSITE-ProRule" id="PRU01384"/>
    </source>
</evidence>
<evidence type="ECO:0000256" key="2">
    <source>
        <dbReference type="ARBA" id="ARBA00008263"/>
    </source>
</evidence>
<dbReference type="InterPro" id="IPR013757">
    <property type="entry name" value="Topo_IIA_A_a_sf"/>
</dbReference>
<dbReference type="InterPro" id="IPR002205">
    <property type="entry name" value="Topo_IIA_dom_A"/>
</dbReference>
<dbReference type="InterPro" id="IPR035516">
    <property type="entry name" value="Gyrase/topoIV_suA_C"/>
</dbReference>
<keyword evidence="5 7" id="KW-0238">DNA-binding</keyword>
<gene>
    <name evidence="10" type="ORF">Atep_18970</name>
</gene>
<dbReference type="Proteomes" id="UP000680679">
    <property type="component" value="Chromosome"/>
</dbReference>
<evidence type="ECO:0000313" key="10">
    <source>
        <dbReference type="EMBL" id="BCU07220.1"/>
    </source>
</evidence>
<reference evidence="10 11" key="1">
    <citation type="submission" date="2021-04" db="EMBL/GenBank/DDBJ databases">
        <title>Complete genome sequencing of Allochromatium tepidum strain NZ.</title>
        <authorList>
            <person name="Tsukatani Y."/>
            <person name="Mori H."/>
        </authorList>
    </citation>
    <scope>NUCLEOTIDE SEQUENCE [LARGE SCALE GENOMIC DNA]</scope>
    <source>
        <strain evidence="10 11">NZ</strain>
    </source>
</reference>
<dbReference type="SMART" id="SM00434">
    <property type="entry name" value="TOP4c"/>
    <property type="match status" value="1"/>
</dbReference>
<evidence type="ECO:0000313" key="11">
    <source>
        <dbReference type="Proteomes" id="UP000680679"/>
    </source>
</evidence>
<dbReference type="NCBIfam" id="TIGR01063">
    <property type="entry name" value="gyrA"/>
    <property type="match status" value="1"/>
</dbReference>
<dbReference type="Gene3D" id="3.90.199.10">
    <property type="entry name" value="Topoisomerase II, domain 5"/>
    <property type="match status" value="2"/>
</dbReference>
<dbReference type="SUPFAM" id="SSF51294">
    <property type="entry name" value="Hedgehog/intein (Hint) domain"/>
    <property type="match status" value="1"/>
</dbReference>